<keyword evidence="3" id="KW-0539">Nucleus</keyword>
<keyword evidence="6" id="KW-1185">Reference proteome</keyword>
<dbReference type="Pfam" id="PF09751">
    <property type="entry name" value="Es2"/>
    <property type="match status" value="1"/>
</dbReference>
<comment type="similarity">
    <text evidence="2">Belongs to the ESS2 family.</text>
</comment>
<dbReference type="InterPro" id="IPR019148">
    <property type="entry name" value="Nuclear_protein_DGCR14_ESS-2"/>
</dbReference>
<proteinExistence type="inferred from homology"/>
<comment type="caution">
    <text evidence="5">The sequence shown here is derived from an EMBL/GenBank/DDBJ whole genome shotgun (WGS) entry which is preliminary data.</text>
</comment>
<evidence type="ECO:0000256" key="1">
    <source>
        <dbReference type="ARBA" id="ARBA00004123"/>
    </source>
</evidence>
<protein>
    <submittedName>
        <fullName evidence="5">Uncharacterized protein</fullName>
    </submittedName>
</protein>
<reference evidence="5 6" key="1">
    <citation type="submission" date="2024-09" db="EMBL/GenBank/DDBJ databases">
        <title>Chromosome-scale assembly of Riccia fluitans.</title>
        <authorList>
            <person name="Paukszto L."/>
            <person name="Sawicki J."/>
            <person name="Karawczyk K."/>
            <person name="Piernik-Szablinska J."/>
            <person name="Szczecinska M."/>
            <person name="Mazdziarz M."/>
        </authorList>
    </citation>
    <scope>NUCLEOTIDE SEQUENCE [LARGE SCALE GENOMIC DNA]</scope>
    <source>
        <strain evidence="5">Rf_01</strain>
        <tissue evidence="5">Aerial parts of the thallus</tissue>
    </source>
</reference>
<dbReference type="PANTHER" id="PTHR12940">
    <property type="entry name" value="ES-2 PROTEIN - RELATED"/>
    <property type="match status" value="1"/>
</dbReference>
<evidence type="ECO:0000313" key="5">
    <source>
        <dbReference type="EMBL" id="KAL2653004.1"/>
    </source>
</evidence>
<dbReference type="EMBL" id="JBHFFA010000001">
    <property type="protein sequence ID" value="KAL2653004.1"/>
    <property type="molecule type" value="Genomic_DNA"/>
</dbReference>
<name>A0ABD1ZRX5_9MARC</name>
<evidence type="ECO:0000256" key="2">
    <source>
        <dbReference type="ARBA" id="ARBA00009072"/>
    </source>
</evidence>
<feature type="region of interest" description="Disordered" evidence="4">
    <location>
        <begin position="1"/>
        <end position="57"/>
    </location>
</feature>
<dbReference type="PANTHER" id="PTHR12940:SF0">
    <property type="entry name" value="SPLICING FACTOR ESS-2 HOMOLOG"/>
    <property type="match status" value="1"/>
</dbReference>
<sequence length="247" mass="27380">MLASPGHSPRHVLPSPSPFPSVRSVGTDVGLRSSLALATTSGRSLSRPPLPRKRKMEATPLHEDTYVAAVEKIIERDYFPDIPKLQNRLEWLSAVRTGDPVVIREAQMNIIKRRRDKEREKGLGTAEPFSTPGSVVSGAFSPMVSVRSSPAPSQVFMDTDGQILPSSSSADIDPSVDTSLSLDMFLRRYTSEDNASFSKILEKVNKQKRERYKFLTEKELVSSSLRITPKEDRITDGFGTSGSRRPH</sequence>
<accession>A0ABD1ZRX5</accession>
<dbReference type="AlphaFoldDB" id="A0ABD1ZRX5"/>
<comment type="subcellular location">
    <subcellularLocation>
        <location evidence="1">Nucleus</location>
    </subcellularLocation>
</comment>
<evidence type="ECO:0000256" key="4">
    <source>
        <dbReference type="SAM" id="MobiDB-lite"/>
    </source>
</evidence>
<dbReference type="Proteomes" id="UP001605036">
    <property type="component" value="Unassembled WGS sequence"/>
</dbReference>
<evidence type="ECO:0000313" key="6">
    <source>
        <dbReference type="Proteomes" id="UP001605036"/>
    </source>
</evidence>
<organism evidence="5 6">
    <name type="scientific">Riccia fluitans</name>
    <dbReference type="NCBI Taxonomy" id="41844"/>
    <lineage>
        <taxon>Eukaryota</taxon>
        <taxon>Viridiplantae</taxon>
        <taxon>Streptophyta</taxon>
        <taxon>Embryophyta</taxon>
        <taxon>Marchantiophyta</taxon>
        <taxon>Marchantiopsida</taxon>
        <taxon>Marchantiidae</taxon>
        <taxon>Marchantiales</taxon>
        <taxon>Ricciaceae</taxon>
        <taxon>Riccia</taxon>
    </lineage>
</organism>
<gene>
    <name evidence="5" type="ORF">R1flu_021132</name>
</gene>
<dbReference type="GO" id="GO:0005634">
    <property type="term" value="C:nucleus"/>
    <property type="evidence" value="ECO:0007669"/>
    <property type="project" value="UniProtKB-SubCell"/>
</dbReference>
<evidence type="ECO:0000256" key="3">
    <source>
        <dbReference type="ARBA" id="ARBA00023242"/>
    </source>
</evidence>